<dbReference type="EMBL" id="MCFC01000009">
    <property type="protein sequence ID" value="ORY32558.1"/>
    <property type="molecule type" value="Genomic_DNA"/>
</dbReference>
<accession>A0A1Y2BCJ8</accession>
<dbReference type="InParanoid" id="A0A1Y2BCJ8"/>
<dbReference type="InterPro" id="IPR023210">
    <property type="entry name" value="NADP_OxRdtase_dom"/>
</dbReference>
<proteinExistence type="inferred from homology"/>
<keyword evidence="3" id="KW-0560">Oxidoreductase</keyword>
<comment type="caution">
    <text evidence="8">The sequence shown here is derived from an EMBL/GenBank/DDBJ whole genome shotgun (WGS) entry which is preliminary data.</text>
</comment>
<evidence type="ECO:0000313" key="9">
    <source>
        <dbReference type="Proteomes" id="UP000193986"/>
    </source>
</evidence>
<feature type="site" description="Lowers pKa of active site Tyr" evidence="6">
    <location>
        <position position="104"/>
    </location>
</feature>
<evidence type="ECO:0000256" key="1">
    <source>
        <dbReference type="ARBA" id="ARBA00007905"/>
    </source>
</evidence>
<feature type="binding site" evidence="5">
    <location>
        <position position="137"/>
    </location>
    <ligand>
        <name>substrate</name>
    </ligand>
</feature>
<dbReference type="Proteomes" id="UP000193986">
    <property type="component" value="Unassembled WGS sequence"/>
</dbReference>
<evidence type="ECO:0000256" key="5">
    <source>
        <dbReference type="PIRSR" id="PIRSR000097-2"/>
    </source>
</evidence>
<sequence length="319" mass="34602">MPFLLPTRLLSTRSLHNARQLQRSFSMVRAIKLNDGKQIPALAWGNGTGGIQRSGQKATELGAVALKAGILHIDTAQIYGTEEETGHSIKASGINRSDVWVTTKIGRADGSSPEDVRKSVQGSLDKLGFIPDLILIHNPFVPGPSKIGEFWTSLEALVEDGTLKGCSLGISNFRPQDIEAVMKVAKIKPVVNQIEYHPYVLSHIEPVLKAQEKYGIVTQSFGPLTPTLRHPTGGPIKPILTRIAKKLSASSGQPVDESSVLLLWTMNKGVVAVTTSGNPDNIKKLAGLANLPDLSSEEIKEIEEAGKKVHYRYYVSRST</sequence>
<keyword evidence="9" id="KW-1185">Reference proteome</keyword>
<comment type="similarity">
    <text evidence="1">Belongs to the aldo/keto reductase family.</text>
</comment>
<dbReference type="SUPFAM" id="SSF51430">
    <property type="entry name" value="NAD(P)-linked oxidoreductase"/>
    <property type="match status" value="1"/>
</dbReference>
<evidence type="ECO:0000256" key="2">
    <source>
        <dbReference type="ARBA" id="ARBA00022857"/>
    </source>
</evidence>
<dbReference type="STRING" id="71784.A0A1Y2BCJ8"/>
<gene>
    <name evidence="8" type="ORF">BCR39DRAFT_522834</name>
</gene>
<evidence type="ECO:0000256" key="4">
    <source>
        <dbReference type="PIRSR" id="PIRSR000097-1"/>
    </source>
</evidence>
<dbReference type="Pfam" id="PF00248">
    <property type="entry name" value="Aldo_ket_red"/>
    <property type="match status" value="1"/>
</dbReference>
<feature type="domain" description="NADP-dependent oxidoreductase" evidence="7">
    <location>
        <begin position="45"/>
        <end position="305"/>
    </location>
</feature>
<evidence type="ECO:0000259" key="7">
    <source>
        <dbReference type="Pfam" id="PF00248"/>
    </source>
</evidence>
<protein>
    <submittedName>
        <fullName evidence="8">NADP-dependent oxidoreductase domain-containing protein</fullName>
    </submittedName>
</protein>
<dbReference type="PANTHER" id="PTHR43827">
    <property type="entry name" value="2,5-DIKETO-D-GLUCONIC ACID REDUCTASE"/>
    <property type="match status" value="1"/>
</dbReference>
<dbReference type="GO" id="GO:0016616">
    <property type="term" value="F:oxidoreductase activity, acting on the CH-OH group of donors, NAD or NADP as acceptor"/>
    <property type="evidence" value="ECO:0007669"/>
    <property type="project" value="UniProtKB-ARBA"/>
</dbReference>
<dbReference type="PRINTS" id="PR00069">
    <property type="entry name" value="ALDKETRDTASE"/>
</dbReference>
<evidence type="ECO:0000256" key="6">
    <source>
        <dbReference type="PIRSR" id="PIRSR000097-3"/>
    </source>
</evidence>
<keyword evidence="2" id="KW-0521">NADP</keyword>
<dbReference type="InterPro" id="IPR036812">
    <property type="entry name" value="NAD(P)_OxRdtase_dom_sf"/>
</dbReference>
<name>A0A1Y2BCJ8_9TREE</name>
<dbReference type="InterPro" id="IPR020471">
    <property type="entry name" value="AKR"/>
</dbReference>
<dbReference type="PIRSF" id="PIRSF000097">
    <property type="entry name" value="AKR"/>
    <property type="match status" value="1"/>
</dbReference>
<organism evidence="8 9">
    <name type="scientific">Naematelia encephala</name>
    <dbReference type="NCBI Taxonomy" id="71784"/>
    <lineage>
        <taxon>Eukaryota</taxon>
        <taxon>Fungi</taxon>
        <taxon>Dikarya</taxon>
        <taxon>Basidiomycota</taxon>
        <taxon>Agaricomycotina</taxon>
        <taxon>Tremellomycetes</taxon>
        <taxon>Tremellales</taxon>
        <taxon>Naemateliaceae</taxon>
        <taxon>Naematelia</taxon>
    </lineage>
</organism>
<dbReference type="Gene3D" id="3.20.20.100">
    <property type="entry name" value="NADP-dependent oxidoreductase domain"/>
    <property type="match status" value="1"/>
</dbReference>
<evidence type="ECO:0000313" key="8">
    <source>
        <dbReference type="EMBL" id="ORY32558.1"/>
    </source>
</evidence>
<reference evidence="8 9" key="1">
    <citation type="submission" date="2016-07" db="EMBL/GenBank/DDBJ databases">
        <title>Pervasive Adenine N6-methylation of Active Genes in Fungi.</title>
        <authorList>
            <consortium name="DOE Joint Genome Institute"/>
            <person name="Mondo S.J."/>
            <person name="Dannebaum R.O."/>
            <person name="Kuo R.C."/>
            <person name="Labutti K."/>
            <person name="Haridas S."/>
            <person name="Kuo A."/>
            <person name="Salamov A."/>
            <person name="Ahrendt S.R."/>
            <person name="Lipzen A."/>
            <person name="Sullivan W."/>
            <person name="Andreopoulos W.B."/>
            <person name="Clum A."/>
            <person name="Lindquist E."/>
            <person name="Daum C."/>
            <person name="Ramamoorthy G.K."/>
            <person name="Gryganskyi A."/>
            <person name="Culley D."/>
            <person name="Magnuson J.K."/>
            <person name="James T.Y."/>
            <person name="O'Malley M.A."/>
            <person name="Stajich J.E."/>
            <person name="Spatafora J.W."/>
            <person name="Visel A."/>
            <person name="Grigoriev I.V."/>
        </authorList>
    </citation>
    <scope>NUCLEOTIDE SEQUENCE [LARGE SCALE GENOMIC DNA]</scope>
    <source>
        <strain evidence="8 9">68-887.2</strain>
    </source>
</reference>
<dbReference type="PANTHER" id="PTHR43827:SF3">
    <property type="entry name" value="NADP-DEPENDENT OXIDOREDUCTASE DOMAIN-CONTAINING PROTEIN"/>
    <property type="match status" value="1"/>
</dbReference>
<dbReference type="AlphaFoldDB" id="A0A1Y2BCJ8"/>
<feature type="active site" description="Proton donor" evidence="4">
    <location>
        <position position="79"/>
    </location>
</feature>
<dbReference type="OrthoDB" id="416253at2759"/>
<evidence type="ECO:0000256" key="3">
    <source>
        <dbReference type="ARBA" id="ARBA00023002"/>
    </source>
</evidence>